<dbReference type="Pfam" id="PF17871">
    <property type="entry name" value="AAA_lid_9"/>
    <property type="match status" value="1"/>
</dbReference>
<feature type="domain" description="ClpA/ClpB AAA lid" evidence="7">
    <location>
        <begin position="3"/>
        <end position="101"/>
    </location>
</feature>
<dbReference type="GO" id="GO:0042026">
    <property type="term" value="P:protein refolding"/>
    <property type="evidence" value="ECO:0007669"/>
    <property type="project" value="TreeGrafter"/>
</dbReference>
<protein>
    <submittedName>
        <fullName evidence="8">Uncharacterized protein</fullName>
    </submittedName>
</protein>
<organism evidence="8 9">
    <name type="scientific">Laccaria amethystina LaAM-08-1</name>
    <dbReference type="NCBI Taxonomy" id="1095629"/>
    <lineage>
        <taxon>Eukaryota</taxon>
        <taxon>Fungi</taxon>
        <taxon>Dikarya</taxon>
        <taxon>Basidiomycota</taxon>
        <taxon>Agaricomycotina</taxon>
        <taxon>Agaricomycetes</taxon>
        <taxon>Agaricomycetidae</taxon>
        <taxon>Agaricales</taxon>
        <taxon>Agaricineae</taxon>
        <taxon>Hydnangiaceae</taxon>
        <taxon>Laccaria</taxon>
    </lineage>
</organism>
<dbReference type="GO" id="GO:0043335">
    <property type="term" value="P:protein unfolding"/>
    <property type="evidence" value="ECO:0007669"/>
    <property type="project" value="TreeGrafter"/>
</dbReference>
<dbReference type="OrthoDB" id="47330at2759"/>
<evidence type="ECO:0000259" key="6">
    <source>
        <dbReference type="Pfam" id="PF07724"/>
    </source>
</evidence>
<proteinExistence type="inferred from homology"/>
<dbReference type="InterPro" id="IPR041546">
    <property type="entry name" value="ClpA/ClpB_AAA_lid"/>
</dbReference>
<evidence type="ECO:0000259" key="7">
    <source>
        <dbReference type="Pfam" id="PF17871"/>
    </source>
</evidence>
<reference evidence="9" key="2">
    <citation type="submission" date="2015-01" db="EMBL/GenBank/DDBJ databases">
        <title>Evolutionary Origins and Diversification of the Mycorrhizal Mutualists.</title>
        <authorList>
            <consortium name="DOE Joint Genome Institute"/>
            <consortium name="Mycorrhizal Genomics Consortium"/>
            <person name="Kohler A."/>
            <person name="Kuo A."/>
            <person name="Nagy L.G."/>
            <person name="Floudas D."/>
            <person name="Copeland A."/>
            <person name="Barry K.W."/>
            <person name="Cichocki N."/>
            <person name="Veneault-Fourrey C."/>
            <person name="LaButti K."/>
            <person name="Lindquist E.A."/>
            <person name="Lipzen A."/>
            <person name="Lundell T."/>
            <person name="Morin E."/>
            <person name="Murat C."/>
            <person name="Riley R."/>
            <person name="Ohm R."/>
            <person name="Sun H."/>
            <person name="Tunlid A."/>
            <person name="Henrissat B."/>
            <person name="Grigoriev I.V."/>
            <person name="Hibbett D.S."/>
            <person name="Martin F."/>
        </authorList>
    </citation>
    <scope>NUCLEOTIDE SEQUENCE [LARGE SCALE GENOMIC DNA]</scope>
    <source>
        <strain evidence="9">LaAM-08-1</strain>
    </source>
</reference>
<dbReference type="Proteomes" id="UP000054477">
    <property type="component" value="Unassembled WGS sequence"/>
</dbReference>
<dbReference type="InterPro" id="IPR050130">
    <property type="entry name" value="ClpA_ClpB"/>
</dbReference>
<dbReference type="GO" id="GO:0005524">
    <property type="term" value="F:ATP binding"/>
    <property type="evidence" value="ECO:0007669"/>
    <property type="project" value="UniProtKB-KW"/>
</dbReference>
<evidence type="ECO:0000313" key="8">
    <source>
        <dbReference type="EMBL" id="KIJ99000.1"/>
    </source>
</evidence>
<accession>A0A0C9X1S0</accession>
<comment type="similarity">
    <text evidence="1">Belongs to the ClpA/ClpB family.</text>
</comment>
<keyword evidence="2" id="KW-0677">Repeat</keyword>
<name>A0A0C9X1S0_9AGAR</name>
<dbReference type="GO" id="GO:0005759">
    <property type="term" value="C:mitochondrial matrix"/>
    <property type="evidence" value="ECO:0007669"/>
    <property type="project" value="TreeGrafter"/>
</dbReference>
<dbReference type="Gene3D" id="1.10.8.60">
    <property type="match status" value="1"/>
</dbReference>
<dbReference type="InterPro" id="IPR027417">
    <property type="entry name" value="P-loop_NTPase"/>
</dbReference>
<dbReference type="Pfam" id="PF07724">
    <property type="entry name" value="AAA_2"/>
    <property type="match status" value="1"/>
</dbReference>
<evidence type="ECO:0000256" key="5">
    <source>
        <dbReference type="SAM" id="Coils"/>
    </source>
</evidence>
<evidence type="ECO:0000256" key="3">
    <source>
        <dbReference type="ARBA" id="ARBA00022741"/>
    </source>
</evidence>
<keyword evidence="3" id="KW-0547">Nucleotide-binding</keyword>
<keyword evidence="9" id="KW-1185">Reference proteome</keyword>
<dbReference type="SUPFAM" id="SSF52540">
    <property type="entry name" value="P-loop containing nucleoside triphosphate hydrolases"/>
    <property type="match status" value="2"/>
</dbReference>
<feature type="domain" description="ATPase AAA-type core" evidence="6">
    <location>
        <begin position="181"/>
        <end position="274"/>
    </location>
</feature>
<dbReference type="HOGENOM" id="CLU_966649_0_0_1"/>
<dbReference type="EMBL" id="KN838656">
    <property type="protein sequence ID" value="KIJ99000.1"/>
    <property type="molecule type" value="Genomic_DNA"/>
</dbReference>
<dbReference type="STRING" id="1095629.A0A0C9X1S0"/>
<feature type="coiled-coil region" evidence="5">
    <location>
        <begin position="71"/>
        <end position="151"/>
    </location>
</feature>
<dbReference type="AlphaFoldDB" id="A0A0C9X1S0"/>
<dbReference type="Gene3D" id="4.10.860.10">
    <property type="entry name" value="UVR domain"/>
    <property type="match status" value="1"/>
</dbReference>
<evidence type="ECO:0000256" key="4">
    <source>
        <dbReference type="ARBA" id="ARBA00022840"/>
    </source>
</evidence>
<dbReference type="PANTHER" id="PTHR11638:SF176">
    <property type="entry name" value="HEAT SHOCK PROTEIN 78, MITOCHONDRIAL"/>
    <property type="match status" value="1"/>
</dbReference>
<evidence type="ECO:0000313" key="9">
    <source>
        <dbReference type="Proteomes" id="UP000054477"/>
    </source>
</evidence>
<reference evidence="8 9" key="1">
    <citation type="submission" date="2014-04" db="EMBL/GenBank/DDBJ databases">
        <authorList>
            <consortium name="DOE Joint Genome Institute"/>
            <person name="Kuo A."/>
            <person name="Kohler A."/>
            <person name="Nagy L.G."/>
            <person name="Floudas D."/>
            <person name="Copeland A."/>
            <person name="Barry K.W."/>
            <person name="Cichocki N."/>
            <person name="Veneault-Fourrey C."/>
            <person name="LaButti K."/>
            <person name="Lindquist E.A."/>
            <person name="Lipzen A."/>
            <person name="Lundell T."/>
            <person name="Morin E."/>
            <person name="Murat C."/>
            <person name="Sun H."/>
            <person name="Tunlid A."/>
            <person name="Henrissat B."/>
            <person name="Grigoriev I.V."/>
            <person name="Hibbett D.S."/>
            <person name="Martin F."/>
            <person name="Nordberg H.P."/>
            <person name="Cantor M.N."/>
            <person name="Hua S.X."/>
        </authorList>
    </citation>
    <scope>NUCLEOTIDE SEQUENCE [LARGE SCALE GENOMIC DNA]</scope>
    <source>
        <strain evidence="8 9">LaAM-08-1</strain>
    </source>
</reference>
<dbReference type="Gene3D" id="3.40.50.300">
    <property type="entry name" value="P-loop containing nucleotide triphosphate hydrolases"/>
    <property type="match status" value="1"/>
</dbReference>
<dbReference type="GO" id="GO:0034605">
    <property type="term" value="P:cellular response to heat"/>
    <property type="evidence" value="ECO:0007669"/>
    <property type="project" value="TreeGrafter"/>
</dbReference>
<evidence type="ECO:0000256" key="2">
    <source>
        <dbReference type="ARBA" id="ARBA00022737"/>
    </source>
</evidence>
<keyword evidence="4" id="KW-0067">ATP-binding</keyword>
<gene>
    <name evidence="8" type="ORF">K443DRAFT_8738</name>
</gene>
<dbReference type="PANTHER" id="PTHR11638">
    <property type="entry name" value="ATP-DEPENDENT CLP PROTEASE"/>
    <property type="match status" value="1"/>
</dbReference>
<sequence>MSSAISILRGLKPRHEVHHEVEIVDGAFVSAAAVYSARCISDRFLPDKAIDLVDEAASALRLAQESKPDESESLEREIMTLQIELESLKNESDTFSVERKNKVEQELNEKREDAAALAGVWQTEEARLDKIKDVKRRLEEAKHQLAVAQRQGQFELTSHLRFSTIPELQRQLTTETRQIGMRSQLTEAVRRKPYAVILPDELGKAHKDVSMILLQILDERVITDSQGAYGRFEEYDYCLTSNFGSDFLAHASACNPKTAIVTPEARNEVMERTQEYFPQSSPTPSTQP</sequence>
<evidence type="ECO:0000256" key="1">
    <source>
        <dbReference type="ARBA" id="ARBA00008675"/>
    </source>
</evidence>
<keyword evidence="5" id="KW-0175">Coiled coil</keyword>
<dbReference type="InterPro" id="IPR003959">
    <property type="entry name" value="ATPase_AAA_core"/>
</dbReference>
<dbReference type="GO" id="GO:0016887">
    <property type="term" value="F:ATP hydrolysis activity"/>
    <property type="evidence" value="ECO:0007669"/>
    <property type="project" value="InterPro"/>
</dbReference>
<dbReference type="FunFam" id="3.40.50.300:FF:000120">
    <property type="entry name" value="ATP-dependent chaperone ClpB"/>
    <property type="match status" value="1"/>
</dbReference>